<proteinExistence type="predicted"/>
<name>A0AAW1X0X8_RUBAR</name>
<keyword evidence="3" id="KW-1185">Reference proteome</keyword>
<organism evidence="2 3">
    <name type="scientific">Rubus argutus</name>
    <name type="common">Southern blackberry</name>
    <dbReference type="NCBI Taxonomy" id="59490"/>
    <lineage>
        <taxon>Eukaryota</taxon>
        <taxon>Viridiplantae</taxon>
        <taxon>Streptophyta</taxon>
        <taxon>Embryophyta</taxon>
        <taxon>Tracheophyta</taxon>
        <taxon>Spermatophyta</taxon>
        <taxon>Magnoliopsida</taxon>
        <taxon>eudicotyledons</taxon>
        <taxon>Gunneridae</taxon>
        <taxon>Pentapetalae</taxon>
        <taxon>rosids</taxon>
        <taxon>fabids</taxon>
        <taxon>Rosales</taxon>
        <taxon>Rosaceae</taxon>
        <taxon>Rosoideae</taxon>
        <taxon>Rosoideae incertae sedis</taxon>
        <taxon>Rubus</taxon>
    </lineage>
</organism>
<keyword evidence="1" id="KW-0472">Membrane</keyword>
<evidence type="ECO:0000313" key="3">
    <source>
        <dbReference type="Proteomes" id="UP001457282"/>
    </source>
</evidence>
<accession>A0AAW1X0X8</accession>
<keyword evidence="1" id="KW-1133">Transmembrane helix</keyword>
<evidence type="ECO:0008006" key="4">
    <source>
        <dbReference type="Google" id="ProtNLM"/>
    </source>
</evidence>
<evidence type="ECO:0000313" key="2">
    <source>
        <dbReference type="EMBL" id="KAK9929265.1"/>
    </source>
</evidence>
<reference evidence="2 3" key="1">
    <citation type="journal article" date="2023" name="G3 (Bethesda)">
        <title>A chromosome-length genome assembly and annotation of blackberry (Rubus argutus, cv. 'Hillquist').</title>
        <authorList>
            <person name="Bruna T."/>
            <person name="Aryal R."/>
            <person name="Dudchenko O."/>
            <person name="Sargent D.J."/>
            <person name="Mead D."/>
            <person name="Buti M."/>
            <person name="Cavallini A."/>
            <person name="Hytonen T."/>
            <person name="Andres J."/>
            <person name="Pham M."/>
            <person name="Weisz D."/>
            <person name="Mascagni F."/>
            <person name="Usai G."/>
            <person name="Natali L."/>
            <person name="Bassil N."/>
            <person name="Fernandez G.E."/>
            <person name="Lomsadze A."/>
            <person name="Armour M."/>
            <person name="Olukolu B."/>
            <person name="Poorten T."/>
            <person name="Britton C."/>
            <person name="Davik J."/>
            <person name="Ashrafi H."/>
            <person name="Aiden E.L."/>
            <person name="Borodovsky M."/>
            <person name="Worthington M."/>
        </authorList>
    </citation>
    <scope>NUCLEOTIDE SEQUENCE [LARGE SCALE GENOMIC DNA]</scope>
    <source>
        <strain evidence="2">PI 553951</strain>
    </source>
</reference>
<sequence length="170" mass="19019">MRKFFCAPRSLCSSQACRTRAVSFLVLFSLFSLPLLLVRLPIPFPLSISFAGCFFLSHGTIFLLFFLILFSFHLSRSSPYFISFFLFQHRRAARIGMTPELAGLGGCARTEEARLQVVGYPKASWSSLAVRRHQGRQLTWSTAVGSSTARLVNDDRLLFTRGIVEGSISS</sequence>
<dbReference type="Proteomes" id="UP001457282">
    <property type="component" value="Unassembled WGS sequence"/>
</dbReference>
<feature type="transmembrane region" description="Helical" evidence="1">
    <location>
        <begin position="48"/>
        <end position="72"/>
    </location>
</feature>
<dbReference type="AlphaFoldDB" id="A0AAW1X0X8"/>
<comment type="caution">
    <text evidence="2">The sequence shown here is derived from an EMBL/GenBank/DDBJ whole genome shotgun (WGS) entry which is preliminary data.</text>
</comment>
<keyword evidence="1" id="KW-0812">Transmembrane</keyword>
<feature type="transmembrane region" description="Helical" evidence="1">
    <location>
        <begin position="21"/>
        <end position="42"/>
    </location>
</feature>
<evidence type="ECO:0000256" key="1">
    <source>
        <dbReference type="SAM" id="Phobius"/>
    </source>
</evidence>
<dbReference type="EMBL" id="JBEDUW010000005">
    <property type="protein sequence ID" value="KAK9929265.1"/>
    <property type="molecule type" value="Genomic_DNA"/>
</dbReference>
<gene>
    <name evidence="2" type="ORF">M0R45_026369</name>
</gene>
<protein>
    <recommendedName>
        <fullName evidence="4">Transmembrane protein</fullName>
    </recommendedName>
</protein>